<dbReference type="EMBL" id="FPLD01000011">
    <property type="protein sequence ID" value="SGY84139.1"/>
    <property type="molecule type" value="Genomic_DNA"/>
</dbReference>
<dbReference type="NCBIfam" id="NF003842">
    <property type="entry name" value="PRK05421.1-4"/>
    <property type="match status" value="1"/>
</dbReference>
<dbReference type="Pfam" id="PF03372">
    <property type="entry name" value="Exo_endo_phos"/>
    <property type="match status" value="1"/>
</dbReference>
<dbReference type="InterPro" id="IPR005135">
    <property type="entry name" value="Endo/exonuclease/phosphatase"/>
</dbReference>
<gene>
    <name evidence="2" type="ORF">NVI5450_0355</name>
</gene>
<protein>
    <recommendedName>
        <fullName evidence="1">Endonuclease/exonuclease/phosphatase domain-containing protein</fullName>
    </recommendedName>
</protein>
<name>A0A1L0AML3_9GAMM</name>
<dbReference type="SUPFAM" id="SSF56219">
    <property type="entry name" value="DNase I-like"/>
    <property type="match status" value="1"/>
</dbReference>
<accession>A0A1L0AML3</accession>
<evidence type="ECO:0000259" key="1">
    <source>
        <dbReference type="Pfam" id="PF03372"/>
    </source>
</evidence>
<evidence type="ECO:0000313" key="2">
    <source>
        <dbReference type="EMBL" id="SGY84139.1"/>
    </source>
</evidence>
<dbReference type="AlphaFoldDB" id="A0A1L0AML3"/>
<dbReference type="InterPro" id="IPR036691">
    <property type="entry name" value="Endo/exonu/phosph_ase_sf"/>
</dbReference>
<organism evidence="2 3">
    <name type="scientific">Moritella viscosa</name>
    <dbReference type="NCBI Taxonomy" id="80854"/>
    <lineage>
        <taxon>Bacteria</taxon>
        <taxon>Pseudomonadati</taxon>
        <taxon>Pseudomonadota</taxon>
        <taxon>Gammaproteobacteria</taxon>
        <taxon>Alteromonadales</taxon>
        <taxon>Moritellaceae</taxon>
        <taxon>Moritella</taxon>
    </lineage>
</organism>
<proteinExistence type="predicted"/>
<dbReference type="GO" id="GO:0003824">
    <property type="term" value="F:catalytic activity"/>
    <property type="evidence" value="ECO:0007669"/>
    <property type="project" value="InterPro"/>
</dbReference>
<dbReference type="NCBIfam" id="NF003840">
    <property type="entry name" value="PRK05421.1-2"/>
    <property type="match status" value="1"/>
</dbReference>
<dbReference type="Proteomes" id="UP000183794">
    <property type="component" value="Unassembled WGS sequence"/>
</dbReference>
<sequence>MNMNYTFSRAAIIFTFAFSLSGCFDIADTPKLNSSWETTGSTSSKSEQFGFINDSTSTCPTFLTNNSTDIEQISLPAEFSIVDWNIYKQQGDDWRSELTTLIEQNDLIVLQEAKLSFLLHQLMQQYGLSWTQVEAFSIYKQSMGVLTASKIEPISVCKQALAEPWIRFPKSSLISYYPWTGSDKPLLVANMHMINFTLGVDEFNQQLESVISVIRQHQGPVIMAGDFNTWTNKRLSRLIEVTASVELRQLVYQNDVRETAFGHPLDDIYFRGLQQISASSYETTTSDHNPIVARFGPLF</sequence>
<dbReference type="Gene3D" id="3.60.10.10">
    <property type="entry name" value="Endonuclease/exonuclease/phosphatase"/>
    <property type="match status" value="1"/>
</dbReference>
<feature type="domain" description="Endonuclease/exonuclease/phosphatase" evidence="1">
    <location>
        <begin position="84"/>
        <end position="288"/>
    </location>
</feature>
<reference evidence="2 3" key="1">
    <citation type="submission" date="2016-11" db="EMBL/GenBank/DDBJ databases">
        <authorList>
            <person name="Jaros S."/>
            <person name="Januszkiewicz K."/>
            <person name="Wedrychowicz H."/>
        </authorList>
    </citation>
    <scope>NUCLEOTIDE SEQUENCE [LARGE SCALE GENOMIC DNA]</scope>
    <source>
        <strain evidence="2">NVI 5450</strain>
    </source>
</reference>
<evidence type="ECO:0000313" key="3">
    <source>
        <dbReference type="Proteomes" id="UP000183794"/>
    </source>
</evidence>